<evidence type="ECO:0008006" key="3">
    <source>
        <dbReference type="Google" id="ProtNLM"/>
    </source>
</evidence>
<dbReference type="EMBL" id="JBHMCF010000046">
    <property type="protein sequence ID" value="MFB9475937.1"/>
    <property type="molecule type" value="Genomic_DNA"/>
</dbReference>
<comment type="caution">
    <text evidence="1">The sequence shown here is derived from an EMBL/GenBank/DDBJ whole genome shotgun (WGS) entry which is preliminary data.</text>
</comment>
<gene>
    <name evidence="1" type="ORF">ACFFR3_41140</name>
</gene>
<keyword evidence="2" id="KW-1185">Reference proteome</keyword>
<protein>
    <recommendedName>
        <fullName evidence="3">DUF3800 domain-containing protein</fullName>
    </recommendedName>
</protein>
<name>A0ABV5P074_9ACTN</name>
<reference evidence="1 2" key="1">
    <citation type="submission" date="2024-09" db="EMBL/GenBank/DDBJ databases">
        <authorList>
            <person name="Sun Q."/>
            <person name="Mori K."/>
        </authorList>
    </citation>
    <scope>NUCLEOTIDE SEQUENCE [LARGE SCALE GENOMIC DNA]</scope>
    <source>
        <strain evidence="1 2">JCM 3324</strain>
    </source>
</reference>
<dbReference type="Proteomes" id="UP001589568">
    <property type="component" value="Unassembled WGS sequence"/>
</dbReference>
<sequence length="324" mass="35339">MNVAQPLEIACDESGAEGEKLVGGNSDVFAHASVLMDAEAAAAVIAELRVRAPTPADEYRANHVLREKHRAALLWLLGPSGPVLGHVRVFVADKTFWLTGKVTGLLQDDHTPRLGLDPLARADAVALYREGRRTFGPGRWAAFLDSFNYLLRAKNGQGITTSVADTYLLIDELRTAKGPAGDVMRALWEVRDRVEEFRDRLLTDPHVFPALDPLIPAIVQAVTSWGDGLDDGRGPVAVVHDRQTTLTDERIAQMRQILGGRMAGLRLVVSELDERVQVADVLAGIARKAASDELNGRPDPELTPLLRPYVDPASIWADERGPFA</sequence>
<evidence type="ECO:0000313" key="2">
    <source>
        <dbReference type="Proteomes" id="UP001589568"/>
    </source>
</evidence>
<organism evidence="1 2">
    <name type="scientific">Nonomuraea salmonea</name>
    <dbReference type="NCBI Taxonomy" id="46181"/>
    <lineage>
        <taxon>Bacteria</taxon>
        <taxon>Bacillati</taxon>
        <taxon>Actinomycetota</taxon>
        <taxon>Actinomycetes</taxon>
        <taxon>Streptosporangiales</taxon>
        <taxon>Streptosporangiaceae</taxon>
        <taxon>Nonomuraea</taxon>
    </lineage>
</organism>
<evidence type="ECO:0000313" key="1">
    <source>
        <dbReference type="EMBL" id="MFB9475937.1"/>
    </source>
</evidence>
<proteinExistence type="predicted"/>
<accession>A0ABV5P074</accession>
<dbReference type="RefSeq" id="WP_379484899.1">
    <property type="nucleotide sequence ID" value="NZ_JBHMCF010000046.1"/>
</dbReference>